<name>A0A081CAL1_VECG1</name>
<dbReference type="eggNOG" id="COG3337">
    <property type="taxonomic scope" value="Bacteria"/>
</dbReference>
<comment type="similarity">
    <text evidence="2">Belongs to the CRISPR system Cmr5 family.</text>
</comment>
<gene>
    <name evidence="6" type="ORF">U27_01517</name>
</gene>
<evidence type="ECO:0000256" key="4">
    <source>
        <dbReference type="ARBA" id="ARBA00023118"/>
    </source>
</evidence>
<dbReference type="SUPFAM" id="SSF158568">
    <property type="entry name" value="AF1862-like"/>
    <property type="match status" value="1"/>
</dbReference>
<keyword evidence="4" id="KW-0051">Antiviral defense</keyword>
<dbReference type="STRING" id="1499967.U27_01517"/>
<dbReference type="AlphaFoldDB" id="A0A081CAL1"/>
<dbReference type="NCBIfam" id="TIGR01881">
    <property type="entry name" value="cas_Cmr5"/>
    <property type="match status" value="1"/>
</dbReference>
<proteinExistence type="inferred from homology"/>
<dbReference type="GO" id="GO:0005737">
    <property type="term" value="C:cytoplasm"/>
    <property type="evidence" value="ECO:0007669"/>
    <property type="project" value="UniProtKB-SubCell"/>
</dbReference>
<evidence type="ECO:0000256" key="1">
    <source>
        <dbReference type="ARBA" id="ARBA00004496"/>
    </source>
</evidence>
<dbReference type="HOGENOM" id="CLU_120836_0_0_0"/>
<evidence type="ECO:0000313" key="6">
    <source>
        <dbReference type="EMBL" id="GAK61616.1"/>
    </source>
</evidence>
<evidence type="ECO:0000313" key="7">
    <source>
        <dbReference type="Proteomes" id="UP000030661"/>
    </source>
</evidence>
<dbReference type="InterPro" id="IPR010160">
    <property type="entry name" value="CRISPR-assoc_prot_Cmr5"/>
</dbReference>
<dbReference type="GO" id="GO:0051607">
    <property type="term" value="P:defense response to virus"/>
    <property type="evidence" value="ECO:0007669"/>
    <property type="project" value="UniProtKB-KW"/>
</dbReference>
<dbReference type="EMBL" id="DF820481">
    <property type="protein sequence ID" value="GAK61616.1"/>
    <property type="molecule type" value="Genomic_DNA"/>
</dbReference>
<accession>A0A081CAL1</accession>
<dbReference type="CDD" id="cd09749">
    <property type="entry name" value="Cmr5_III-B"/>
    <property type="match status" value="1"/>
</dbReference>
<dbReference type="Gene3D" id="1.10.520.30">
    <property type="entry name" value="AF1862-like domain"/>
    <property type="match status" value="1"/>
</dbReference>
<evidence type="ECO:0000256" key="5">
    <source>
        <dbReference type="ARBA" id="ARBA00030001"/>
    </source>
</evidence>
<organism evidence="6">
    <name type="scientific">Vecturithrix granuli</name>
    <dbReference type="NCBI Taxonomy" id="1499967"/>
    <lineage>
        <taxon>Bacteria</taxon>
        <taxon>Candidatus Moduliflexota</taxon>
        <taxon>Candidatus Vecturitrichia</taxon>
        <taxon>Candidatus Vecturitrichales</taxon>
        <taxon>Candidatus Vecturitrichaceae</taxon>
        <taxon>Candidatus Vecturithrix</taxon>
    </lineage>
</organism>
<keyword evidence="3" id="KW-0963">Cytoplasm</keyword>
<evidence type="ECO:0000256" key="3">
    <source>
        <dbReference type="ARBA" id="ARBA00022490"/>
    </source>
</evidence>
<keyword evidence="7" id="KW-1185">Reference proteome</keyword>
<dbReference type="Pfam" id="PF09701">
    <property type="entry name" value="Cas_Cmr5"/>
    <property type="match status" value="1"/>
</dbReference>
<comment type="subcellular location">
    <subcellularLocation>
        <location evidence="1">Cytoplasm</location>
    </subcellularLocation>
</comment>
<dbReference type="InterPro" id="IPR023101">
    <property type="entry name" value="AF1862-like_dom_sf"/>
</dbReference>
<dbReference type="Proteomes" id="UP000030661">
    <property type="component" value="Unassembled WGS sequence"/>
</dbReference>
<reference evidence="6" key="1">
    <citation type="journal article" date="2015" name="PeerJ">
        <title>First genomic representation of candidate bacterial phylum KSB3 points to enhanced environmental sensing as a trigger of wastewater bulking.</title>
        <authorList>
            <person name="Sekiguchi Y."/>
            <person name="Ohashi A."/>
            <person name="Parks D.H."/>
            <person name="Yamauchi T."/>
            <person name="Tyson G.W."/>
            <person name="Hugenholtz P."/>
        </authorList>
    </citation>
    <scope>NUCLEOTIDE SEQUENCE [LARGE SCALE GENOMIC DNA]</scope>
</reference>
<sequence>MPDTTTIKGIEQGRAKFAYECANQVLTLKNTDDVTTEGVIKNAFTRRLGDKDAKTQEFQDFLADAQSFRKKKPEDRNPVENRIISISEKYGKEYKSYVKKIPMLIKTNGLGATFAFVFSKADEKSPYTLIYQQTKEWLKHDPKGLMQFSEKTELAQELVQRNSAEYRAITIEVLAFFTWLRRFAEGLIEGEVEE</sequence>
<evidence type="ECO:0000256" key="2">
    <source>
        <dbReference type="ARBA" id="ARBA00006161"/>
    </source>
</evidence>
<protein>
    <recommendedName>
        <fullName evidence="5">CRISPR type III-B/RAMP module-associated protein Cmr5</fullName>
    </recommendedName>
</protein>